<dbReference type="Gene3D" id="3.40.50.2000">
    <property type="entry name" value="Glycogen Phosphorylase B"/>
    <property type="match status" value="2"/>
</dbReference>
<dbReference type="PANTHER" id="PTHR45947:SF3">
    <property type="entry name" value="SULFOQUINOVOSYL TRANSFERASE SQD2"/>
    <property type="match status" value="1"/>
</dbReference>
<evidence type="ECO:0000256" key="1">
    <source>
        <dbReference type="SAM" id="MobiDB-lite"/>
    </source>
</evidence>
<name>A0A917VH36_9ACTN</name>
<dbReference type="SUPFAM" id="SSF53756">
    <property type="entry name" value="UDP-Glycosyltransferase/glycogen phosphorylase"/>
    <property type="match status" value="1"/>
</dbReference>
<keyword evidence="3" id="KW-1185">Reference proteome</keyword>
<evidence type="ECO:0000313" key="2">
    <source>
        <dbReference type="EMBL" id="GGK75709.1"/>
    </source>
</evidence>
<comment type="caution">
    <text evidence="2">The sequence shown here is derived from an EMBL/GenBank/DDBJ whole genome shotgun (WGS) entry which is preliminary data.</text>
</comment>
<dbReference type="InterPro" id="IPR050194">
    <property type="entry name" value="Glycosyltransferase_grp1"/>
</dbReference>
<dbReference type="GO" id="GO:0016757">
    <property type="term" value="F:glycosyltransferase activity"/>
    <property type="evidence" value="ECO:0007669"/>
    <property type="project" value="TreeGrafter"/>
</dbReference>
<evidence type="ECO:0008006" key="4">
    <source>
        <dbReference type="Google" id="ProtNLM"/>
    </source>
</evidence>
<reference evidence="2" key="2">
    <citation type="submission" date="2020-09" db="EMBL/GenBank/DDBJ databases">
        <authorList>
            <person name="Sun Q."/>
            <person name="Ohkuma M."/>
        </authorList>
    </citation>
    <scope>NUCLEOTIDE SEQUENCE</scope>
    <source>
        <strain evidence="2">JCM 3035</strain>
    </source>
</reference>
<dbReference type="PANTHER" id="PTHR45947">
    <property type="entry name" value="SULFOQUINOVOSYL TRANSFERASE SQD2"/>
    <property type="match status" value="1"/>
</dbReference>
<feature type="compositionally biased region" description="Polar residues" evidence="1">
    <location>
        <begin position="669"/>
        <end position="690"/>
    </location>
</feature>
<accession>A0A917VH36</accession>
<feature type="region of interest" description="Disordered" evidence="1">
    <location>
        <begin position="503"/>
        <end position="538"/>
    </location>
</feature>
<sequence length="753" mass="80153">MGESLSGLSGSSGLSAVEAYGLPGTGRAHHSVPSVAVLVELLRNGSAGGQVKCWEHFAEAAARHTGPGPGIDLTVYVLGEREGVEPLSPRVRFVSLRPVLSTAALMPAVGGADIVDLAPFHSRLSRLLPRHDVWHLTHTFAFASTAALLVRSADRAMTPARPGVVGSLHTDVPALASVYVRQMLGRTPALAWMDGRFPGGGAPEAVAWLARRRRDRLIRICDRVLVASPNDRAEITALTDPGRVSQLRRGIDRERFRPDPWARGALARAHGVPVDRPLILFVGRVDDTKRALLLAEAVDRIRRQGHAVHLLMVGRGADRGRVAELLGPDATLLGPQPQEWLARVYAGCDVFAFPSRTETVGNVVAEAMACRLPVVLPADARTTQWLAGPGRDGLVVRHDDAEGWAQVLAELVTRPELRRVVGERALATARHRHPTWAQVFAEDLLPVWHEALRLEGSHETAGPVGAGRSPTLESSSRGGDPHRGGAAQCHAPRPLWGAIVHRTSPRSPHYDRRSLVRSAAARPPPGPSAAGRPCSSRGCSAAIKGDELSRTIPKTVRHTPRTVKAEVGQPWCSDSPNSVVPVAMATAGSVASITVIVAASGPAWNALWISSSPVKLAMTSRYVCHAVNSASRPRSMCATVMVSSTDWKPITAPPARATRDARHVPPTNRRATSAHSVTPHTEPSVISQGPRSAPVELPPCGRAVDRASARPAATERVPAHSRTPSRLRLSCADSGTAKISSQTISGCTRLSGA</sequence>
<evidence type="ECO:0000313" key="3">
    <source>
        <dbReference type="Proteomes" id="UP000637788"/>
    </source>
</evidence>
<dbReference type="EMBL" id="BMPQ01000009">
    <property type="protein sequence ID" value="GGK75709.1"/>
    <property type="molecule type" value="Genomic_DNA"/>
</dbReference>
<feature type="region of interest" description="Disordered" evidence="1">
    <location>
        <begin position="458"/>
        <end position="489"/>
    </location>
</feature>
<feature type="region of interest" description="Disordered" evidence="1">
    <location>
        <begin position="648"/>
        <end position="725"/>
    </location>
</feature>
<dbReference type="Proteomes" id="UP000637788">
    <property type="component" value="Unassembled WGS sequence"/>
</dbReference>
<protein>
    <recommendedName>
        <fullName evidence="4">Glycosyltransferase</fullName>
    </recommendedName>
</protein>
<dbReference type="Pfam" id="PF13692">
    <property type="entry name" value="Glyco_trans_1_4"/>
    <property type="match status" value="1"/>
</dbReference>
<reference evidence="2" key="1">
    <citation type="journal article" date="2014" name="Int. J. Syst. Evol. Microbiol.">
        <title>Complete genome sequence of Corynebacterium casei LMG S-19264T (=DSM 44701T), isolated from a smear-ripened cheese.</title>
        <authorList>
            <consortium name="US DOE Joint Genome Institute (JGI-PGF)"/>
            <person name="Walter F."/>
            <person name="Albersmeier A."/>
            <person name="Kalinowski J."/>
            <person name="Ruckert C."/>
        </authorList>
    </citation>
    <scope>NUCLEOTIDE SEQUENCE</scope>
    <source>
        <strain evidence="2">JCM 3035</strain>
    </source>
</reference>
<gene>
    <name evidence="2" type="ORF">GCM10010094_41010</name>
</gene>
<organism evidence="2 3">
    <name type="scientific">Streptomyces flaveus</name>
    <dbReference type="NCBI Taxonomy" id="66370"/>
    <lineage>
        <taxon>Bacteria</taxon>
        <taxon>Bacillati</taxon>
        <taxon>Actinomycetota</taxon>
        <taxon>Actinomycetes</taxon>
        <taxon>Kitasatosporales</taxon>
        <taxon>Streptomycetaceae</taxon>
        <taxon>Streptomyces</taxon>
        <taxon>Streptomyces aurantiacus group</taxon>
    </lineage>
</organism>
<proteinExistence type="predicted"/>
<dbReference type="AlphaFoldDB" id="A0A917VH36"/>